<dbReference type="EMBL" id="VDLU01000002">
    <property type="protein sequence ID" value="TNJ28834.1"/>
    <property type="molecule type" value="Genomic_DNA"/>
</dbReference>
<dbReference type="VEuPathDB" id="GiardiaDB:GMRT_15574"/>
<evidence type="ECO:0000313" key="3">
    <source>
        <dbReference type="Proteomes" id="UP000315496"/>
    </source>
</evidence>
<feature type="region of interest" description="Disordered" evidence="1">
    <location>
        <begin position="2051"/>
        <end position="2131"/>
    </location>
</feature>
<feature type="compositionally biased region" description="Low complexity" evidence="1">
    <location>
        <begin position="1620"/>
        <end position="1629"/>
    </location>
</feature>
<feature type="region of interest" description="Disordered" evidence="1">
    <location>
        <begin position="1609"/>
        <end position="1652"/>
    </location>
</feature>
<protein>
    <submittedName>
        <fullName evidence="2">Uncharacterized protein</fullName>
    </submittedName>
</protein>
<dbReference type="OrthoDB" id="10254831at2759"/>
<keyword evidence="3" id="KW-1185">Reference proteome</keyword>
<feature type="compositionally biased region" description="Basic and acidic residues" evidence="1">
    <location>
        <begin position="2069"/>
        <end position="2088"/>
    </location>
</feature>
<name>A0A4Z1SSJ7_GIAMU</name>
<feature type="region of interest" description="Disordered" evidence="1">
    <location>
        <begin position="717"/>
        <end position="751"/>
    </location>
</feature>
<evidence type="ECO:0000313" key="2">
    <source>
        <dbReference type="EMBL" id="TNJ28834.1"/>
    </source>
</evidence>
<dbReference type="Proteomes" id="UP000315496">
    <property type="component" value="Chromosome 2"/>
</dbReference>
<feature type="region of interest" description="Disordered" evidence="1">
    <location>
        <begin position="825"/>
        <end position="856"/>
    </location>
</feature>
<sequence>MPVTILIVESFGEPNSELTADLSTPAFSDIRYLNGSDRSPEEIYSLLQALPTQPSEASLAVGVQNTTFLLLEGVAEHILRELGLLVGGYVGLLGSDTTITTQDFLNRHTDRRQICIALRHYYGAPVPEPAPPQATSTKQKGTKATEPIPVVEKKRYSVAGHEVPFPVLLSIAQEIAADWMRRQLYLEHLRVSNVQNVSGRSLELDVYPNSVVIASCPLVRTRYDVRKLVSPMMRLYKTQLSHIPPSEAELLPVMVGAMVDTVIHLTAFFSSNQKVIDPTIAVKGEEDPVLPEGEHDYPLLLSLDDAIHTGVLSFTAYDLLPSLTSCYRLPLDPEPDSLQSQEGSFSFADPTKPLQSVSAYDVFSSTISRLRSPAARAHYAQMLISSTRRLDLKKYLTQVIPEDNKNVLEAFTKLSQRSIVLRRSELQELVRLFLRESAEQLSSQEANTLIRKTLVLHLGDALSRDLEKEQGHTSDAGASSIDLEAGLMVDKQITLFDRHYFLKIGMPAHTGRGKLAYFSALALPDQLPIVTRAYFEPLTNSLCLTQRLITPTGEGVVRRSAANTSLWNLYHPLHRAVRGFLYRMALDILQLAKFDYNIITMYCSIVPTYSQWSAALERCKISEKVPDPEISPETNVAKGKPKKPTEPEPIQQAPIKFSLCCRKRPDPTAFMDFMAMQRSGGDCISPHRTPSQGDIPCFINMVLELITEECMRQYLGLPSATPTTPKESSQGLESPAEERLVTPTQSQEGPEECVISLCETGSVLSAEESNEASLTEAESVQKPLTLLPLLDDWLYFATENSPSLMDQLGRVSVLPLEPLANVIGGFHSKEEEQPRATSKGTSRQVKSPPPPEPQALAPQFGRVSLELGLAALFSERLGDEGALFALQVLLGPLNQEYQACLTTTTDIMPALTHPVLLGRSLVYAGSTAAPAHVSYLQESTSDLNKEVITQLSILLSSSEPPAKATDKNKKDAIPSKPCAEALMGTAYEPCSTLILTPERISAAFQEAQNPNALQLYSGYRLRDQSEFYLLVGDRAVIRSRPLEQRIDFCRLWSGLSMTALPPVGSQDFAESITLLPDRTAPSVRLSMVNIPGWKDGGAALTGARSLRSTANIRFNDQTTATVRGYGFTLRFPRFTLTADLEPEEGMPTVVLQVQDLFSEATDPFIVQFAQMASLAGCGMKDQDFVRVEVDLHVGCRLLCNGVFLAELRPSSADGPALDLTLSTAFCSADDEIEALPVFFEDMVHELIGIMSAYSNREQLGTMATQRSNLSTDDGTKAEPRMILREAKVVPHVLTAVVLECDPGALDDEEYSQETRVTALEIPFFGVLILWLHTSGTLLILLENGDVLVLENSNIYLLKRSTSFLALIKITSASEVPFVSGTPEGFTAPVYTSPLLLYAGQGFPLWNVFFEKRIQWLETRKVLDRVSFHSKRLLPSRTKNGKDKDRIFIKDGFTLVRSVSNIAREEYAKFPAIYDSYSELMKPLTPWRLHHEAFVAGSTAIVSPLRGVYRIILGSLELFDPDPLGKSSTPFPPSMSVLDWIGNTIFCRVGESSDTAVLETFPESEETTRHVVQTTVSPILPPVNAPEVRTDVVEELNRVLIEREERALERLRKAEQPPAEGTVSTTVTSKGSKRPEKKSAPEPPPEPMEEEPLEINREVVDIINEVRPISICSGLELFIQHFKEKAVCTQPEPQNSNVKGTTRKGSVATPTPTLPVDPSTSTEPKVSLLDRHQELQYNTTLLEECMKSMNGIPLPCSPIISPRYLIYPLSSDSSEPLQYDIVDECTGLLGDNQPWLCVKEADVAALHYLGTIQDMLCSPRYAYIQEDNYSKLLSIDRLPRLFSCLYLPPLSLGIWRVICVVRDSLALNSVRRTQNPDERKSRAQECNEQFLRTLSGLHEMGEARATIVQAMRLHNTGSNDFLCSIKDRNKLACDQTQAGEQARQTLQAGCEPFGERFLSLFDPSNDFLPRFNTTDADLIEFLEMHTFLSKNAIEGLKSLEVTKCRWSTRTQEREQMTRTYKQISFDNATTSTAVKAVTDYLERLHAEREAKSQVPELVIDNDTSSPSDVGTEKSEEQALTERYRVDKPARGVRKSARPDKQSIAPAQIANLSSPPASWKRSFTNDDVEPTERPLGLETLTQPVYLGRHPSIQDVTELLNATQTDDLLSLSETARIRQVAGRVFNQAINRLPAPLQKPIAGPGLQAIPPIVNLRQKEVLIILKNRLLTSLTLDMQYEKHTLCLHTAEPLVIPAQQSIEVRFTVQELQPTTISISGTTPEGEQHRIAIDCVCKLTHL</sequence>
<evidence type="ECO:0000256" key="1">
    <source>
        <dbReference type="SAM" id="MobiDB-lite"/>
    </source>
</evidence>
<reference evidence="2 3" key="1">
    <citation type="submission" date="2019-05" db="EMBL/GenBank/DDBJ databases">
        <title>The compact genome of Giardia muris reveals important steps in the evolution of intestinal protozoan parasites.</title>
        <authorList>
            <person name="Xu F."/>
            <person name="Jimenez-Gonzalez A."/>
            <person name="Einarsson E."/>
            <person name="Astvaldsson A."/>
            <person name="Peirasmaki D."/>
            <person name="Eckmann L."/>
            <person name="Andersson J.O."/>
            <person name="Svard S.G."/>
            <person name="Jerlstrom-Hultqvist J."/>
        </authorList>
    </citation>
    <scope>NUCLEOTIDE SEQUENCE [LARGE SCALE GENOMIC DNA]</scope>
    <source>
        <strain evidence="2 3">Roberts-Thomson</strain>
    </source>
</reference>
<comment type="caution">
    <text evidence="2">The sequence shown here is derived from an EMBL/GenBank/DDBJ whole genome shotgun (WGS) entry which is preliminary data.</text>
</comment>
<accession>A0A4Z1SSJ7</accession>
<feature type="region of interest" description="Disordered" evidence="1">
    <location>
        <begin position="630"/>
        <end position="649"/>
    </location>
</feature>
<feature type="compositionally biased region" description="Polar residues" evidence="1">
    <location>
        <begin position="835"/>
        <end position="845"/>
    </location>
</feature>
<gene>
    <name evidence="2" type="ORF">GMRT_15574</name>
</gene>
<proteinExistence type="predicted"/>
<feature type="compositionally biased region" description="Polar residues" evidence="1">
    <location>
        <begin position="1690"/>
        <end position="1710"/>
    </location>
</feature>
<feature type="compositionally biased region" description="Polar residues" evidence="1">
    <location>
        <begin position="720"/>
        <end position="732"/>
    </location>
</feature>
<organism evidence="2 3">
    <name type="scientific">Giardia muris</name>
    <dbReference type="NCBI Taxonomy" id="5742"/>
    <lineage>
        <taxon>Eukaryota</taxon>
        <taxon>Metamonada</taxon>
        <taxon>Diplomonadida</taxon>
        <taxon>Hexamitidae</taxon>
        <taxon>Giardiinae</taxon>
        <taxon>Giardia</taxon>
    </lineage>
</organism>
<feature type="region of interest" description="Disordered" evidence="1">
    <location>
        <begin position="1689"/>
        <end position="1723"/>
    </location>
</feature>